<dbReference type="InParanoid" id="A0A371RFU7"/>
<dbReference type="SMART" id="SM00028">
    <property type="entry name" value="TPR"/>
    <property type="match status" value="4"/>
</dbReference>
<feature type="repeat" description="TPR" evidence="3">
    <location>
        <begin position="534"/>
        <end position="567"/>
    </location>
</feature>
<feature type="chain" id="PRO_5016876735" evidence="5">
    <location>
        <begin position="28"/>
        <end position="629"/>
    </location>
</feature>
<dbReference type="Gene3D" id="1.25.40.10">
    <property type="entry name" value="Tetratricopeptide repeat domain"/>
    <property type="match status" value="2"/>
</dbReference>
<evidence type="ECO:0000256" key="3">
    <source>
        <dbReference type="PROSITE-ProRule" id="PRU00339"/>
    </source>
</evidence>
<keyword evidence="2 3" id="KW-0802">TPR repeat</keyword>
<dbReference type="Proteomes" id="UP000264589">
    <property type="component" value="Unassembled WGS sequence"/>
</dbReference>
<gene>
    <name evidence="6" type="ORF">DX908_02930</name>
</gene>
<keyword evidence="1" id="KW-0677">Repeat</keyword>
<keyword evidence="5" id="KW-0732">Signal</keyword>
<dbReference type="Pfam" id="PF13432">
    <property type="entry name" value="TPR_16"/>
    <property type="match status" value="2"/>
</dbReference>
<accession>A0A371RFU7</accession>
<evidence type="ECO:0000313" key="6">
    <source>
        <dbReference type="EMBL" id="RFB04327.1"/>
    </source>
</evidence>
<proteinExistence type="predicted"/>
<reference evidence="6 7" key="1">
    <citation type="submission" date="2018-08" db="EMBL/GenBank/DDBJ databases">
        <title>Parvularcula sp. SM1705, isolated from surface water of the South Sea China.</title>
        <authorList>
            <person name="Sun L."/>
        </authorList>
    </citation>
    <scope>NUCLEOTIDE SEQUENCE [LARGE SCALE GENOMIC DNA]</scope>
    <source>
        <strain evidence="6 7">SM1705</strain>
    </source>
</reference>
<evidence type="ECO:0000313" key="7">
    <source>
        <dbReference type="Proteomes" id="UP000264589"/>
    </source>
</evidence>
<organism evidence="6 7">
    <name type="scientific">Parvularcula marina</name>
    <dbReference type="NCBI Taxonomy" id="2292771"/>
    <lineage>
        <taxon>Bacteria</taxon>
        <taxon>Pseudomonadati</taxon>
        <taxon>Pseudomonadota</taxon>
        <taxon>Alphaproteobacteria</taxon>
        <taxon>Parvularculales</taxon>
        <taxon>Parvularculaceae</taxon>
        <taxon>Parvularcula</taxon>
    </lineage>
</organism>
<feature type="repeat" description="TPR" evidence="3">
    <location>
        <begin position="465"/>
        <end position="498"/>
    </location>
</feature>
<dbReference type="InterPro" id="IPR011990">
    <property type="entry name" value="TPR-like_helical_dom_sf"/>
</dbReference>
<evidence type="ECO:0000256" key="5">
    <source>
        <dbReference type="SAM" id="SignalP"/>
    </source>
</evidence>
<comment type="caution">
    <text evidence="6">The sequence shown here is derived from an EMBL/GenBank/DDBJ whole genome shotgun (WGS) entry which is preliminary data.</text>
</comment>
<dbReference type="SUPFAM" id="SSF48452">
    <property type="entry name" value="TPR-like"/>
    <property type="match status" value="2"/>
</dbReference>
<dbReference type="EMBL" id="QUQO01000001">
    <property type="protein sequence ID" value="RFB04327.1"/>
    <property type="molecule type" value="Genomic_DNA"/>
</dbReference>
<dbReference type="PROSITE" id="PS50005">
    <property type="entry name" value="TPR"/>
    <property type="match status" value="2"/>
</dbReference>
<evidence type="ECO:0000256" key="2">
    <source>
        <dbReference type="ARBA" id="ARBA00022803"/>
    </source>
</evidence>
<name>A0A371RFU7_9PROT</name>
<dbReference type="InterPro" id="IPR019734">
    <property type="entry name" value="TPR_rpt"/>
</dbReference>
<sequence>MTPDILMRSRLPLLALALMSLAGCAAASGTMISGKTGSADPETVAGDYLQGRFAASQQRFGDASDAFSRAIAETGDPGVKQSAFRYALVAGDFTRARAYAEEILSAPPVVEEGGHDQVQLAGFLDDDLPRLTLIADAFRGQNYIAAQAALKDPFASGLGTAMGDLLEAWAIYPDTGLEAATEKLAETQESNFAGFTPFHLALMFDLEDRTEGAEVAYAQALRAPGADMAVRAYAGFVERNKSKEEAIDLFQRLSEDRGYLRRVGRLGLSRLGEPLAGETAEFRRVAAKAPLRMVSSAEEGAALVFLNFAWTAYERAMTQRDAALEAGFGEIPLNLEVPLTLAQLAVAIDPDLDGGHYIIGSIATYYERYDDAARAQGRVKPVSWLYNYAAIAQAEAYVAMDRRNEGINLIKDYLKQDALAPDVMLELANLLAQEGRIDEAYKAGSEAIAIAEQLSSEENRGSNLWRYYFARGAITAEAGDWARAEPDLRQSLELSPDEPGLLNYLGYSYVERGENIDEAFGMIERALEARPTSGAITDSLGWAYYQRGDYKMAVEYLERAVQLEPGDDVITDHLGDAYWQAGRKSEARYEWRRVLEIEGLGEELKQRVEAKLNGEPPAPGSLADMADSE</sequence>
<dbReference type="InterPro" id="IPR051012">
    <property type="entry name" value="CellSynth/LPSAsmb/PSIAsmb"/>
</dbReference>
<dbReference type="AlphaFoldDB" id="A0A371RFU7"/>
<dbReference type="PROSITE" id="PS50293">
    <property type="entry name" value="TPR_REGION"/>
    <property type="match status" value="1"/>
</dbReference>
<dbReference type="PANTHER" id="PTHR45586">
    <property type="entry name" value="TPR REPEAT-CONTAINING PROTEIN PA4667"/>
    <property type="match status" value="1"/>
</dbReference>
<feature type="signal peptide" evidence="5">
    <location>
        <begin position="1"/>
        <end position="27"/>
    </location>
</feature>
<keyword evidence="7" id="KW-1185">Reference proteome</keyword>
<dbReference type="InterPro" id="IPR013105">
    <property type="entry name" value="TPR_2"/>
</dbReference>
<evidence type="ECO:0000256" key="1">
    <source>
        <dbReference type="ARBA" id="ARBA00022737"/>
    </source>
</evidence>
<dbReference type="PANTHER" id="PTHR45586:SF1">
    <property type="entry name" value="LIPOPOLYSACCHARIDE ASSEMBLY PROTEIN B"/>
    <property type="match status" value="1"/>
</dbReference>
<evidence type="ECO:0000256" key="4">
    <source>
        <dbReference type="SAM" id="MobiDB-lite"/>
    </source>
</evidence>
<feature type="region of interest" description="Disordered" evidence="4">
    <location>
        <begin position="610"/>
        <end position="629"/>
    </location>
</feature>
<protein>
    <submittedName>
        <fullName evidence="6">Tetratricopeptide repeat protein</fullName>
    </submittedName>
</protein>
<dbReference type="Pfam" id="PF07719">
    <property type="entry name" value="TPR_2"/>
    <property type="match status" value="1"/>
</dbReference>